<dbReference type="OrthoDB" id="9786422at2"/>
<dbReference type="AlphaFoldDB" id="A0A1X7I3M6"/>
<dbReference type="EMBL" id="FXAW01000001">
    <property type="protein sequence ID" value="SMG08767.1"/>
    <property type="molecule type" value="Genomic_DNA"/>
</dbReference>
<gene>
    <name evidence="1" type="ORF">SAMN05661096_00163</name>
</gene>
<evidence type="ECO:0008006" key="3">
    <source>
        <dbReference type="Google" id="ProtNLM"/>
    </source>
</evidence>
<dbReference type="RefSeq" id="WP_085515186.1">
    <property type="nucleotide sequence ID" value="NZ_FXAW01000001.1"/>
</dbReference>
<dbReference type="InterPro" id="IPR016181">
    <property type="entry name" value="Acyl_CoA_acyltransferase"/>
</dbReference>
<dbReference type="STRING" id="1028.SAMN05661096_00163"/>
<evidence type="ECO:0000313" key="1">
    <source>
        <dbReference type="EMBL" id="SMG08767.1"/>
    </source>
</evidence>
<accession>A0A1X7I3M6</accession>
<reference evidence="2" key="1">
    <citation type="submission" date="2017-04" db="EMBL/GenBank/DDBJ databases">
        <authorList>
            <person name="Varghese N."/>
            <person name="Submissions S."/>
        </authorList>
    </citation>
    <scope>NUCLEOTIDE SEQUENCE [LARGE SCALE GENOMIC DNA]</scope>
    <source>
        <strain evidence="2">DSM 4125</strain>
    </source>
</reference>
<protein>
    <recommendedName>
        <fullName evidence="3">Acetyltransferase (GNAT) domain-containing protein</fullName>
    </recommendedName>
</protein>
<name>A0A1X7I3M6_9BACT</name>
<dbReference type="SUPFAM" id="SSF55729">
    <property type="entry name" value="Acyl-CoA N-acyltransferases (Nat)"/>
    <property type="match status" value="1"/>
</dbReference>
<dbReference type="Gene3D" id="3.40.630.30">
    <property type="match status" value="1"/>
</dbReference>
<keyword evidence="2" id="KW-1185">Reference proteome</keyword>
<sequence>MRQNYQISEQFPSMQEEEALEFPIFARKNYWLLHLKEEELWPFTVRDQKHDIIAFWCFCRIEDRFVTPFKAPFFTPHLADIEQQEILFSKVIHYLSEKYTKPIQFSLNSNLNFQKLQDLVPFLTILNIEVGTYLYVAKDSFFEQILQKRKRRKLNSILREDTFEILEVSDHDWNKVYQQNLIWRREKGHRNTMKLEDMAEAKRQFPQHYHAFQLLRGEELMGTAFFLNVHHDLVYVYSLVTAPSTAEKEPALLLWKAIYDWAKHNQISCIDMGTSMASDREINKNLLRYKQFIGGLIYRKYTFEC</sequence>
<evidence type="ECO:0000313" key="2">
    <source>
        <dbReference type="Proteomes" id="UP000193804"/>
    </source>
</evidence>
<proteinExistence type="predicted"/>
<dbReference type="Proteomes" id="UP000193804">
    <property type="component" value="Unassembled WGS sequence"/>
</dbReference>
<organism evidence="1 2">
    <name type="scientific">Marivirga sericea</name>
    <dbReference type="NCBI Taxonomy" id="1028"/>
    <lineage>
        <taxon>Bacteria</taxon>
        <taxon>Pseudomonadati</taxon>
        <taxon>Bacteroidota</taxon>
        <taxon>Cytophagia</taxon>
        <taxon>Cytophagales</taxon>
        <taxon>Marivirgaceae</taxon>
        <taxon>Marivirga</taxon>
    </lineage>
</organism>